<reference evidence="2 3" key="1">
    <citation type="submission" date="2024-10" db="EMBL/GenBank/DDBJ databases">
        <title>The Natural Products Discovery Center: Release of the First 8490 Sequenced Strains for Exploring Actinobacteria Biosynthetic Diversity.</title>
        <authorList>
            <person name="Kalkreuter E."/>
            <person name="Kautsar S.A."/>
            <person name="Yang D."/>
            <person name="Bader C.D."/>
            <person name="Teijaro C.N."/>
            <person name="Fluegel L."/>
            <person name="Davis C.M."/>
            <person name="Simpson J.R."/>
            <person name="Lauterbach L."/>
            <person name="Steele A.D."/>
            <person name="Gui C."/>
            <person name="Meng S."/>
            <person name="Li G."/>
            <person name="Viehrig K."/>
            <person name="Ye F."/>
            <person name="Su P."/>
            <person name="Kiefer A.F."/>
            <person name="Nichols A."/>
            <person name="Cepeda A.J."/>
            <person name="Yan W."/>
            <person name="Fan B."/>
            <person name="Jiang Y."/>
            <person name="Adhikari A."/>
            <person name="Zheng C.-J."/>
            <person name="Schuster L."/>
            <person name="Cowan T.M."/>
            <person name="Smanski M.J."/>
            <person name="Chevrette M.G."/>
            <person name="De Carvalho L.P.S."/>
            <person name="Shen B."/>
        </authorList>
    </citation>
    <scope>NUCLEOTIDE SEQUENCE [LARGE SCALE GENOMIC DNA]</scope>
    <source>
        <strain evidence="2 3">NPDC048229</strain>
    </source>
</reference>
<accession>A0ABW7C2G4</accession>
<gene>
    <name evidence="2" type="ORF">ACGFYS_33175</name>
</gene>
<keyword evidence="1" id="KW-1133">Transmembrane helix</keyword>
<dbReference type="EMBL" id="JBICZW010000034">
    <property type="protein sequence ID" value="MFG3193777.1"/>
    <property type="molecule type" value="Genomic_DNA"/>
</dbReference>
<keyword evidence="1" id="KW-0472">Membrane</keyword>
<name>A0ABW7C2G4_9ACTN</name>
<evidence type="ECO:0000256" key="1">
    <source>
        <dbReference type="SAM" id="Phobius"/>
    </source>
</evidence>
<evidence type="ECO:0000313" key="2">
    <source>
        <dbReference type="EMBL" id="MFG3193777.1"/>
    </source>
</evidence>
<sequence length="59" mass="5981">MDGAALLRTVGAWLFIVGGGLLVLASLSARRHTSAGTRRLQAFTGLCGVALGALDLLGD</sequence>
<protein>
    <submittedName>
        <fullName evidence="2">Uncharacterized protein</fullName>
    </submittedName>
</protein>
<evidence type="ECO:0000313" key="3">
    <source>
        <dbReference type="Proteomes" id="UP001604282"/>
    </source>
</evidence>
<dbReference type="RefSeq" id="WP_189849890.1">
    <property type="nucleotide sequence ID" value="NZ_BMVV01000009.1"/>
</dbReference>
<organism evidence="2 3">
    <name type="scientific">Streptomyces omiyaensis</name>
    <dbReference type="NCBI Taxonomy" id="68247"/>
    <lineage>
        <taxon>Bacteria</taxon>
        <taxon>Bacillati</taxon>
        <taxon>Actinomycetota</taxon>
        <taxon>Actinomycetes</taxon>
        <taxon>Kitasatosporales</taxon>
        <taxon>Streptomycetaceae</taxon>
        <taxon>Streptomyces</taxon>
    </lineage>
</organism>
<keyword evidence="3" id="KW-1185">Reference proteome</keyword>
<proteinExistence type="predicted"/>
<dbReference type="Proteomes" id="UP001604282">
    <property type="component" value="Unassembled WGS sequence"/>
</dbReference>
<keyword evidence="1" id="KW-0812">Transmembrane</keyword>
<feature type="transmembrane region" description="Helical" evidence="1">
    <location>
        <begin position="6"/>
        <end position="28"/>
    </location>
</feature>
<comment type="caution">
    <text evidence="2">The sequence shown here is derived from an EMBL/GenBank/DDBJ whole genome shotgun (WGS) entry which is preliminary data.</text>
</comment>